<dbReference type="PANTHER" id="PTHR24201:SF16">
    <property type="entry name" value="ANKYRIN-1-LIKE-RELATED"/>
    <property type="match status" value="1"/>
</dbReference>
<feature type="region of interest" description="Disordered" evidence="5">
    <location>
        <begin position="1"/>
        <end position="21"/>
    </location>
</feature>
<keyword evidence="2 3" id="KW-0040">ANK repeat</keyword>
<feature type="compositionally biased region" description="Polar residues" evidence="5">
    <location>
        <begin position="666"/>
        <end position="698"/>
    </location>
</feature>
<feature type="region of interest" description="Disordered" evidence="5">
    <location>
        <begin position="641"/>
        <end position="700"/>
    </location>
</feature>
<dbReference type="SMART" id="SM00248">
    <property type="entry name" value="ANK"/>
    <property type="match status" value="4"/>
</dbReference>
<feature type="coiled-coil region" evidence="4">
    <location>
        <begin position="123"/>
        <end position="150"/>
    </location>
</feature>
<feature type="compositionally biased region" description="Polar residues" evidence="5">
    <location>
        <begin position="1"/>
        <end position="11"/>
    </location>
</feature>
<evidence type="ECO:0000256" key="2">
    <source>
        <dbReference type="ARBA" id="ARBA00023043"/>
    </source>
</evidence>
<feature type="region of interest" description="Disordered" evidence="5">
    <location>
        <begin position="723"/>
        <end position="792"/>
    </location>
</feature>
<feature type="compositionally biased region" description="Polar residues" evidence="5">
    <location>
        <begin position="596"/>
        <end position="617"/>
    </location>
</feature>
<feature type="region of interest" description="Disordered" evidence="5">
    <location>
        <begin position="576"/>
        <end position="617"/>
    </location>
</feature>
<proteinExistence type="predicted"/>
<dbReference type="AlphaFoldDB" id="A0A9W7BSY5"/>
<feature type="repeat" description="ANK" evidence="3">
    <location>
        <begin position="1103"/>
        <end position="1135"/>
    </location>
</feature>
<dbReference type="Pfam" id="PF00023">
    <property type="entry name" value="Ank"/>
    <property type="match status" value="1"/>
</dbReference>
<protein>
    <submittedName>
        <fullName evidence="6">Uncharacterized protein</fullName>
    </submittedName>
</protein>
<feature type="compositionally biased region" description="Basic residues" evidence="5">
    <location>
        <begin position="515"/>
        <end position="528"/>
    </location>
</feature>
<feature type="compositionally biased region" description="Low complexity" evidence="5">
    <location>
        <begin position="347"/>
        <end position="375"/>
    </location>
</feature>
<dbReference type="PANTHER" id="PTHR24201">
    <property type="entry name" value="ANK_REP_REGION DOMAIN-CONTAINING PROTEIN"/>
    <property type="match status" value="1"/>
</dbReference>
<sequence>MDSTVGLNGQQKADLKKKQGEEGLWAREQRFQSLMSEYCTTQPSSEAITKQYLRDQQVYRDSHPDEKYIDRRPYTAGDLGRDRVGTGDFVAVSQFCWDNHRLQNLRDERPQHDAYKRAVDRGGKDLTNESQENNKKMAELKAKVADAADENMAGVSSLLKSMEENQLKKARLIPAMHKPYEWDADNPNEGIPWPDVAPAERTKGPAFQRLKRMTKQRSSSVKKVLDPFTGTYIIQQEESVRSKSLKLNYRPDLNAYVQGDVLAGLRNKKRHARIVSAQEFLDESKLDERTREQRRKAETKRRADEEYARAREAVKEKKRRQKEMQARLQNLDVGGKKGGFRSKSHRSSISSSGSVSSYDTSVSSMRSRGSSVRSSRINRPSSVGRPSTAGDGKESDILFINNNQTRPNTADSANLNVDDEEIAKWEGTRVKTPIWGNFGNRNGSAGSTPWNRLGSAGAQKFSGWLGGLRDLINSRGSKPGTATSGEMDRSSPRPETTTPTNSIPLQPPDLSSPSKSHRPGGRRRKTRRSKQDAPFEEAVSNDGSMMFDQGSNANSVGSLSLESGFSAGSFEFLDDGSEMKEKKSKKKKRRKKKGQDSSTMASGTTLGEFSDSANESLANDDDTVVSMLSIDSFGDGSIGSLTMGSEFGGKGKKKKKKKKKKRQRGKNQPDNFDDNSTIATEGSSVGNGKKSGTNNLSEYVNGPGLEVTTFEFIDDMSLANSMGTVRSDTGHTEPSGRRSSRLSPLTLPPPLEEMKERREITEEAKDVSQPEGESNFEPGAERGNADGDAAQRRSTFSEALVAATPNMKDLQARGRRNTNYIVKKAAKIESYLIKKKLWSKRFRITGRENYNKSAGFAKAAHDPLLLTSSLTHRVGNLLMLGGNIALKRMAYGSYMLVFVIGGEEAAKTMGLRDFLIGRTMTGMEMIAAAGDAEKAMVLRALTQIKDRVKVEARDYAGRTALMRAVEGRSLILSDNELRDWFRSQRKQRVRFLRSRGSTPENVNIIKAMREKKYNAVLELLVTKGADLNAKCIGNVDEDVTALHIAAEYGHVKSIKWLLAKGASVDAITESKMTPLHFAAKLGRCDAVTYLLKQDANIIAKNDVGWTPLHFAAHSGGTKMVSLLLKAGADKMIEDKRERNSVMIAQQYGNRSSFEVLKKWNEEKFNVKESLDFLQSKLAK</sequence>
<feature type="compositionally biased region" description="Basic residues" evidence="5">
    <location>
        <begin position="582"/>
        <end position="593"/>
    </location>
</feature>
<keyword evidence="4" id="KW-0175">Coiled coil</keyword>
<dbReference type="InterPro" id="IPR050776">
    <property type="entry name" value="Ank_Repeat/CDKN_Inhibitor"/>
</dbReference>
<feature type="compositionally biased region" description="Basic and acidic residues" evidence="5">
    <location>
        <begin position="779"/>
        <end position="791"/>
    </location>
</feature>
<dbReference type="Pfam" id="PF12796">
    <property type="entry name" value="Ank_2"/>
    <property type="match status" value="1"/>
</dbReference>
<feature type="region of interest" description="Disordered" evidence="5">
    <location>
        <begin position="288"/>
        <end position="395"/>
    </location>
</feature>
<reference evidence="7" key="1">
    <citation type="journal article" date="2023" name="Commun. Biol.">
        <title>Genome analysis of Parmales, the sister group of diatoms, reveals the evolutionary specialization of diatoms from phago-mixotrophs to photoautotrophs.</title>
        <authorList>
            <person name="Ban H."/>
            <person name="Sato S."/>
            <person name="Yoshikawa S."/>
            <person name="Yamada K."/>
            <person name="Nakamura Y."/>
            <person name="Ichinomiya M."/>
            <person name="Sato N."/>
            <person name="Blanc-Mathieu R."/>
            <person name="Endo H."/>
            <person name="Kuwata A."/>
            <person name="Ogata H."/>
        </authorList>
    </citation>
    <scope>NUCLEOTIDE SEQUENCE [LARGE SCALE GENOMIC DNA]</scope>
    <source>
        <strain evidence="7">NIES 3701</strain>
    </source>
</reference>
<evidence type="ECO:0000313" key="7">
    <source>
        <dbReference type="Proteomes" id="UP001165085"/>
    </source>
</evidence>
<dbReference type="EMBL" id="BRXY01000422">
    <property type="protein sequence ID" value="GMH93871.1"/>
    <property type="molecule type" value="Genomic_DNA"/>
</dbReference>
<dbReference type="Proteomes" id="UP001165085">
    <property type="component" value="Unassembled WGS sequence"/>
</dbReference>
<feature type="compositionally biased region" description="Basic and acidic residues" evidence="5">
    <location>
        <begin position="752"/>
        <end position="768"/>
    </location>
</feature>
<keyword evidence="7" id="KW-1185">Reference proteome</keyword>
<dbReference type="PROSITE" id="PS50297">
    <property type="entry name" value="ANK_REP_REGION"/>
    <property type="match status" value="3"/>
</dbReference>
<feature type="compositionally biased region" description="Basic and acidic residues" evidence="5">
    <location>
        <begin position="300"/>
        <end position="315"/>
    </location>
</feature>
<feature type="compositionally biased region" description="Basic residues" evidence="5">
    <location>
        <begin position="650"/>
        <end position="665"/>
    </location>
</feature>
<dbReference type="SUPFAM" id="SSF48403">
    <property type="entry name" value="Ankyrin repeat"/>
    <property type="match status" value="1"/>
</dbReference>
<dbReference type="InterPro" id="IPR002110">
    <property type="entry name" value="Ankyrin_rpt"/>
</dbReference>
<dbReference type="Gene3D" id="1.25.40.20">
    <property type="entry name" value="Ankyrin repeat-containing domain"/>
    <property type="match status" value="1"/>
</dbReference>
<dbReference type="InterPro" id="IPR036770">
    <property type="entry name" value="Ankyrin_rpt-contain_sf"/>
</dbReference>
<feature type="repeat" description="ANK" evidence="3">
    <location>
        <begin position="1037"/>
        <end position="1069"/>
    </location>
</feature>
<dbReference type="OrthoDB" id="539213at2759"/>
<evidence type="ECO:0000256" key="1">
    <source>
        <dbReference type="ARBA" id="ARBA00022737"/>
    </source>
</evidence>
<feature type="compositionally biased region" description="Polar residues" evidence="5">
    <location>
        <begin position="474"/>
        <end position="484"/>
    </location>
</feature>
<feature type="compositionally biased region" description="Polar residues" evidence="5">
    <location>
        <begin position="501"/>
        <end position="514"/>
    </location>
</feature>
<gene>
    <name evidence="6" type="ORF">TrST_g7929</name>
</gene>
<evidence type="ECO:0000256" key="4">
    <source>
        <dbReference type="SAM" id="Coils"/>
    </source>
</evidence>
<feature type="repeat" description="ANK" evidence="3">
    <location>
        <begin position="1070"/>
        <end position="1102"/>
    </location>
</feature>
<organism evidence="6 7">
    <name type="scientific">Triparma strigata</name>
    <dbReference type="NCBI Taxonomy" id="1606541"/>
    <lineage>
        <taxon>Eukaryota</taxon>
        <taxon>Sar</taxon>
        <taxon>Stramenopiles</taxon>
        <taxon>Ochrophyta</taxon>
        <taxon>Bolidophyceae</taxon>
        <taxon>Parmales</taxon>
        <taxon>Triparmaceae</taxon>
        <taxon>Triparma</taxon>
    </lineage>
</organism>
<dbReference type="GO" id="GO:0005634">
    <property type="term" value="C:nucleus"/>
    <property type="evidence" value="ECO:0007669"/>
    <property type="project" value="TreeGrafter"/>
</dbReference>
<evidence type="ECO:0000256" key="5">
    <source>
        <dbReference type="SAM" id="MobiDB-lite"/>
    </source>
</evidence>
<feature type="region of interest" description="Disordered" evidence="5">
    <location>
        <begin position="472"/>
        <end position="551"/>
    </location>
</feature>
<keyword evidence="1" id="KW-0677">Repeat</keyword>
<comment type="caution">
    <text evidence="6">The sequence shown here is derived from an EMBL/GenBank/DDBJ whole genome shotgun (WGS) entry which is preliminary data.</text>
</comment>
<dbReference type="PROSITE" id="PS50088">
    <property type="entry name" value="ANK_REPEAT"/>
    <property type="match status" value="3"/>
</dbReference>
<name>A0A9W7BSY5_9STRA</name>
<evidence type="ECO:0000313" key="6">
    <source>
        <dbReference type="EMBL" id="GMH93871.1"/>
    </source>
</evidence>
<evidence type="ECO:0000256" key="3">
    <source>
        <dbReference type="PROSITE-ProRule" id="PRU00023"/>
    </source>
</evidence>
<accession>A0A9W7BSY5</accession>